<accession>A0A072TZL9</accession>
<evidence type="ECO:0000313" key="2">
    <source>
        <dbReference type="EnsemblPlants" id="KEH22641"/>
    </source>
</evidence>
<protein>
    <submittedName>
        <fullName evidence="1 2">Uncharacterized protein</fullName>
    </submittedName>
</protein>
<dbReference type="EnsemblPlants" id="KEH22641">
    <property type="protein sequence ID" value="KEH22641"/>
    <property type="gene ID" value="MTR_7g056253"/>
</dbReference>
<reference evidence="1 3" key="2">
    <citation type="journal article" date="2014" name="BMC Genomics">
        <title>An improved genome release (version Mt4.0) for the model legume Medicago truncatula.</title>
        <authorList>
            <person name="Tang H."/>
            <person name="Krishnakumar V."/>
            <person name="Bidwell S."/>
            <person name="Rosen B."/>
            <person name="Chan A."/>
            <person name="Zhou S."/>
            <person name="Gentzbittel L."/>
            <person name="Childs K.L."/>
            <person name="Yandell M."/>
            <person name="Gundlach H."/>
            <person name="Mayer K.F."/>
            <person name="Schwartz D.C."/>
            <person name="Town C.D."/>
        </authorList>
    </citation>
    <scope>GENOME REANNOTATION</scope>
    <source>
        <strain evidence="1">A17</strain>
        <strain evidence="2 3">cv. Jemalong A17</strain>
    </source>
</reference>
<reference evidence="2" key="3">
    <citation type="submission" date="2015-04" db="UniProtKB">
        <authorList>
            <consortium name="EnsemblPlants"/>
        </authorList>
    </citation>
    <scope>IDENTIFICATION</scope>
    <source>
        <strain evidence="2">cv. Jemalong A17</strain>
    </source>
</reference>
<gene>
    <name evidence="1" type="ordered locus">MTR_7g056253</name>
</gene>
<evidence type="ECO:0000313" key="1">
    <source>
        <dbReference type="EMBL" id="KEH22641.1"/>
    </source>
</evidence>
<dbReference type="HOGENOM" id="CLU_2743873_0_0_1"/>
<sequence>MTQSPCAVPISFGLYKKNNNCTAGSKRNGLPEIQQEDRWDQHEIHIKVQQNSKPLRNFPASLGSLRKNLIT</sequence>
<reference evidence="1 3" key="1">
    <citation type="journal article" date="2011" name="Nature">
        <title>The Medicago genome provides insight into the evolution of rhizobial symbioses.</title>
        <authorList>
            <person name="Young N.D."/>
            <person name="Debelle F."/>
            <person name="Oldroyd G.E."/>
            <person name="Geurts R."/>
            <person name="Cannon S.B."/>
            <person name="Udvardi M.K."/>
            <person name="Benedito V.A."/>
            <person name="Mayer K.F."/>
            <person name="Gouzy J."/>
            <person name="Schoof H."/>
            <person name="Van de Peer Y."/>
            <person name="Proost S."/>
            <person name="Cook D.R."/>
            <person name="Meyers B.C."/>
            <person name="Spannagl M."/>
            <person name="Cheung F."/>
            <person name="De Mita S."/>
            <person name="Krishnakumar V."/>
            <person name="Gundlach H."/>
            <person name="Zhou S."/>
            <person name="Mudge J."/>
            <person name="Bharti A.K."/>
            <person name="Murray J.D."/>
            <person name="Naoumkina M.A."/>
            <person name="Rosen B."/>
            <person name="Silverstein K.A."/>
            <person name="Tang H."/>
            <person name="Rombauts S."/>
            <person name="Zhao P.X."/>
            <person name="Zhou P."/>
            <person name="Barbe V."/>
            <person name="Bardou P."/>
            <person name="Bechner M."/>
            <person name="Bellec A."/>
            <person name="Berger A."/>
            <person name="Berges H."/>
            <person name="Bidwell S."/>
            <person name="Bisseling T."/>
            <person name="Choisne N."/>
            <person name="Couloux A."/>
            <person name="Denny R."/>
            <person name="Deshpande S."/>
            <person name="Dai X."/>
            <person name="Doyle J.J."/>
            <person name="Dudez A.M."/>
            <person name="Farmer A.D."/>
            <person name="Fouteau S."/>
            <person name="Franken C."/>
            <person name="Gibelin C."/>
            <person name="Gish J."/>
            <person name="Goldstein S."/>
            <person name="Gonzalez A.J."/>
            <person name="Green P.J."/>
            <person name="Hallab A."/>
            <person name="Hartog M."/>
            <person name="Hua A."/>
            <person name="Humphray S.J."/>
            <person name="Jeong D.H."/>
            <person name="Jing Y."/>
            <person name="Jocker A."/>
            <person name="Kenton S.M."/>
            <person name="Kim D.J."/>
            <person name="Klee K."/>
            <person name="Lai H."/>
            <person name="Lang C."/>
            <person name="Lin S."/>
            <person name="Macmil S.L."/>
            <person name="Magdelenat G."/>
            <person name="Matthews L."/>
            <person name="McCorrison J."/>
            <person name="Monaghan E.L."/>
            <person name="Mun J.H."/>
            <person name="Najar F.Z."/>
            <person name="Nicholson C."/>
            <person name="Noirot C."/>
            <person name="O'Bleness M."/>
            <person name="Paule C.R."/>
            <person name="Poulain J."/>
            <person name="Prion F."/>
            <person name="Qin B."/>
            <person name="Qu C."/>
            <person name="Retzel E.F."/>
            <person name="Riddle C."/>
            <person name="Sallet E."/>
            <person name="Samain S."/>
            <person name="Samson N."/>
            <person name="Sanders I."/>
            <person name="Saurat O."/>
            <person name="Scarpelli C."/>
            <person name="Schiex T."/>
            <person name="Segurens B."/>
            <person name="Severin A.J."/>
            <person name="Sherrier D.J."/>
            <person name="Shi R."/>
            <person name="Sims S."/>
            <person name="Singer S.R."/>
            <person name="Sinharoy S."/>
            <person name="Sterck L."/>
            <person name="Viollet A."/>
            <person name="Wang B.B."/>
            <person name="Wang K."/>
            <person name="Wang M."/>
            <person name="Wang X."/>
            <person name="Warfsmann J."/>
            <person name="Weissenbach J."/>
            <person name="White D.D."/>
            <person name="White J.D."/>
            <person name="Wiley G.B."/>
            <person name="Wincker P."/>
            <person name="Xing Y."/>
            <person name="Yang L."/>
            <person name="Yao Z."/>
            <person name="Ying F."/>
            <person name="Zhai J."/>
            <person name="Zhou L."/>
            <person name="Zuber A."/>
            <person name="Denarie J."/>
            <person name="Dixon R.A."/>
            <person name="May G.D."/>
            <person name="Schwartz D.C."/>
            <person name="Rogers J."/>
            <person name="Quetier F."/>
            <person name="Town C.D."/>
            <person name="Roe B.A."/>
        </authorList>
    </citation>
    <scope>NUCLEOTIDE SEQUENCE [LARGE SCALE GENOMIC DNA]</scope>
    <source>
        <strain evidence="1">A17</strain>
        <strain evidence="2 3">cv. Jemalong A17</strain>
    </source>
</reference>
<keyword evidence="3" id="KW-1185">Reference proteome</keyword>
<name>A0A072TZL9_MEDTR</name>
<evidence type="ECO:0000313" key="3">
    <source>
        <dbReference type="Proteomes" id="UP000002051"/>
    </source>
</evidence>
<organism evidence="1 3">
    <name type="scientific">Medicago truncatula</name>
    <name type="common">Barrel medic</name>
    <name type="synonym">Medicago tribuloides</name>
    <dbReference type="NCBI Taxonomy" id="3880"/>
    <lineage>
        <taxon>Eukaryota</taxon>
        <taxon>Viridiplantae</taxon>
        <taxon>Streptophyta</taxon>
        <taxon>Embryophyta</taxon>
        <taxon>Tracheophyta</taxon>
        <taxon>Spermatophyta</taxon>
        <taxon>Magnoliopsida</taxon>
        <taxon>eudicotyledons</taxon>
        <taxon>Gunneridae</taxon>
        <taxon>Pentapetalae</taxon>
        <taxon>rosids</taxon>
        <taxon>fabids</taxon>
        <taxon>Fabales</taxon>
        <taxon>Fabaceae</taxon>
        <taxon>Papilionoideae</taxon>
        <taxon>50 kb inversion clade</taxon>
        <taxon>NPAAA clade</taxon>
        <taxon>Hologalegina</taxon>
        <taxon>IRL clade</taxon>
        <taxon>Trifolieae</taxon>
        <taxon>Medicago</taxon>
    </lineage>
</organism>
<dbReference type="AlphaFoldDB" id="A0A072TZL9"/>
<dbReference type="EMBL" id="CM001223">
    <property type="protein sequence ID" value="KEH22641.1"/>
    <property type="molecule type" value="Genomic_DNA"/>
</dbReference>
<dbReference type="Proteomes" id="UP000002051">
    <property type="component" value="Unassembled WGS sequence"/>
</dbReference>
<proteinExistence type="predicted"/>